<dbReference type="GO" id="GO:0005524">
    <property type="term" value="F:ATP binding"/>
    <property type="evidence" value="ECO:0007669"/>
    <property type="project" value="UniProtKB-KW"/>
</dbReference>
<reference evidence="5" key="1">
    <citation type="journal article" date="2014" name="Front. Microbiol.">
        <title>High frequency of phylogenetically diverse reductive dehalogenase-homologous genes in deep subseafloor sedimentary metagenomes.</title>
        <authorList>
            <person name="Kawai M."/>
            <person name="Futagami T."/>
            <person name="Toyoda A."/>
            <person name="Takaki Y."/>
            <person name="Nishi S."/>
            <person name="Hori S."/>
            <person name="Arai W."/>
            <person name="Tsubouchi T."/>
            <person name="Morono Y."/>
            <person name="Uchiyama I."/>
            <person name="Ito T."/>
            <person name="Fujiyama A."/>
            <person name="Inagaki F."/>
            <person name="Takami H."/>
        </authorList>
    </citation>
    <scope>NUCLEOTIDE SEQUENCE</scope>
    <source>
        <strain evidence="5">Expedition CK06-06</strain>
    </source>
</reference>
<evidence type="ECO:0000256" key="3">
    <source>
        <dbReference type="ARBA" id="ARBA00022840"/>
    </source>
</evidence>
<dbReference type="InterPro" id="IPR003959">
    <property type="entry name" value="ATPase_AAA_core"/>
</dbReference>
<dbReference type="PANTHER" id="PTHR42711:SF19">
    <property type="entry name" value="DOXORUBICIN RESISTANCE ATP-BINDING PROTEIN DRRA"/>
    <property type="match status" value="1"/>
</dbReference>
<dbReference type="EMBL" id="BARW01022625">
    <property type="protein sequence ID" value="GAI88205.1"/>
    <property type="molecule type" value="Genomic_DNA"/>
</dbReference>
<dbReference type="Pfam" id="PF13304">
    <property type="entry name" value="AAA_21"/>
    <property type="match status" value="1"/>
</dbReference>
<dbReference type="AlphaFoldDB" id="X1TKU9"/>
<dbReference type="InterPro" id="IPR050763">
    <property type="entry name" value="ABC_transporter_ATP-binding"/>
</dbReference>
<accession>X1TKU9</accession>
<sequence length="134" mass="14836">MGVTFSGGVRRLVAFCMAVVVPGRIVILDEPTNDIDPLRRRLLWQEVRNLAEMGSAVLLVTHNVLEAERVVNRLAIIDQGRVIGQGTPTTLKESEGESLRLELILEPDTEPPQPPDFLIQSLTSNRRMIGKVGK</sequence>
<gene>
    <name evidence="5" type="ORF">S12H4_37706</name>
</gene>
<organism evidence="5">
    <name type="scientific">marine sediment metagenome</name>
    <dbReference type="NCBI Taxonomy" id="412755"/>
    <lineage>
        <taxon>unclassified sequences</taxon>
        <taxon>metagenomes</taxon>
        <taxon>ecological metagenomes</taxon>
    </lineage>
</organism>
<keyword evidence="2" id="KW-0547">Nucleotide-binding</keyword>
<dbReference type="SUPFAM" id="SSF52540">
    <property type="entry name" value="P-loop containing nucleoside triphosphate hydrolases"/>
    <property type="match status" value="1"/>
</dbReference>
<evidence type="ECO:0000256" key="2">
    <source>
        <dbReference type="ARBA" id="ARBA00022741"/>
    </source>
</evidence>
<keyword evidence="1" id="KW-0813">Transport</keyword>
<dbReference type="GO" id="GO:0016887">
    <property type="term" value="F:ATP hydrolysis activity"/>
    <property type="evidence" value="ECO:0007669"/>
    <property type="project" value="InterPro"/>
</dbReference>
<evidence type="ECO:0000256" key="1">
    <source>
        <dbReference type="ARBA" id="ARBA00022448"/>
    </source>
</evidence>
<feature type="domain" description="ATPase AAA-type core" evidence="4">
    <location>
        <begin position="5"/>
        <end position="65"/>
    </location>
</feature>
<evidence type="ECO:0000259" key="4">
    <source>
        <dbReference type="Pfam" id="PF13304"/>
    </source>
</evidence>
<evidence type="ECO:0000313" key="5">
    <source>
        <dbReference type="EMBL" id="GAI88205.1"/>
    </source>
</evidence>
<name>X1TKU9_9ZZZZ</name>
<keyword evidence="3" id="KW-0067">ATP-binding</keyword>
<protein>
    <recommendedName>
        <fullName evidence="4">ATPase AAA-type core domain-containing protein</fullName>
    </recommendedName>
</protein>
<dbReference type="InterPro" id="IPR027417">
    <property type="entry name" value="P-loop_NTPase"/>
</dbReference>
<feature type="non-terminal residue" evidence="5">
    <location>
        <position position="134"/>
    </location>
</feature>
<proteinExistence type="predicted"/>
<dbReference type="Gene3D" id="3.40.50.300">
    <property type="entry name" value="P-loop containing nucleotide triphosphate hydrolases"/>
    <property type="match status" value="1"/>
</dbReference>
<comment type="caution">
    <text evidence="5">The sequence shown here is derived from an EMBL/GenBank/DDBJ whole genome shotgun (WGS) entry which is preliminary data.</text>
</comment>
<dbReference type="PANTHER" id="PTHR42711">
    <property type="entry name" value="ABC TRANSPORTER ATP-BINDING PROTEIN"/>
    <property type="match status" value="1"/>
</dbReference>